<keyword evidence="7" id="KW-1185">Reference proteome</keyword>
<feature type="region of interest" description="Disordered" evidence="4">
    <location>
        <begin position="600"/>
        <end position="629"/>
    </location>
</feature>
<dbReference type="SMART" id="SM00214">
    <property type="entry name" value="VWC"/>
    <property type="match status" value="2"/>
</dbReference>
<dbReference type="RefSeq" id="XP_022654052.1">
    <property type="nucleotide sequence ID" value="XM_022798317.1"/>
</dbReference>
<feature type="region of interest" description="Disordered" evidence="4">
    <location>
        <begin position="405"/>
        <end position="491"/>
    </location>
</feature>
<feature type="compositionally biased region" description="Low complexity" evidence="4">
    <location>
        <begin position="405"/>
        <end position="458"/>
    </location>
</feature>
<dbReference type="PROSITE" id="PS50184">
    <property type="entry name" value="VWFC_2"/>
    <property type="match status" value="2"/>
</dbReference>
<organism evidence="6 7">
    <name type="scientific">Varroa destructor</name>
    <name type="common">Honeybee mite</name>
    <dbReference type="NCBI Taxonomy" id="109461"/>
    <lineage>
        <taxon>Eukaryota</taxon>
        <taxon>Metazoa</taxon>
        <taxon>Ecdysozoa</taxon>
        <taxon>Arthropoda</taxon>
        <taxon>Chelicerata</taxon>
        <taxon>Arachnida</taxon>
        <taxon>Acari</taxon>
        <taxon>Parasitiformes</taxon>
        <taxon>Mesostigmata</taxon>
        <taxon>Gamasina</taxon>
        <taxon>Dermanyssoidea</taxon>
        <taxon>Varroidae</taxon>
        <taxon>Varroa</taxon>
    </lineage>
</organism>
<name>A0A7M7JM62_VARDE</name>
<feature type="domain" description="VWFC" evidence="5">
    <location>
        <begin position="122"/>
        <end position="184"/>
    </location>
</feature>
<proteinExistence type="predicted"/>
<evidence type="ECO:0000256" key="1">
    <source>
        <dbReference type="ARBA" id="ARBA00004613"/>
    </source>
</evidence>
<evidence type="ECO:0000256" key="2">
    <source>
        <dbReference type="ARBA" id="ARBA00022525"/>
    </source>
</evidence>
<dbReference type="InParanoid" id="A0A7M7JM62"/>
<feature type="compositionally biased region" description="Polar residues" evidence="4">
    <location>
        <begin position="713"/>
        <end position="725"/>
    </location>
</feature>
<feature type="region of interest" description="Disordered" evidence="4">
    <location>
        <begin position="686"/>
        <end position="740"/>
    </location>
</feature>
<dbReference type="OMA" id="ERANSCV"/>
<dbReference type="Gene3D" id="6.20.200.20">
    <property type="match status" value="1"/>
</dbReference>
<protein>
    <recommendedName>
        <fullName evidence="5">VWFC domain-containing protein</fullName>
    </recommendedName>
</protein>
<feature type="compositionally biased region" description="Polar residues" evidence="4">
    <location>
        <begin position="604"/>
        <end position="621"/>
    </location>
</feature>
<dbReference type="EnsemblMetazoa" id="XM_022798318">
    <property type="protein sequence ID" value="XP_022654053"/>
    <property type="gene ID" value="LOC111247426"/>
</dbReference>
<dbReference type="KEGG" id="vde:111247426"/>
<feature type="compositionally biased region" description="Polar residues" evidence="4">
    <location>
        <begin position="691"/>
        <end position="706"/>
    </location>
</feature>
<dbReference type="RefSeq" id="XP_022654053.1">
    <property type="nucleotide sequence ID" value="XM_022798318.1"/>
</dbReference>
<evidence type="ECO:0000313" key="7">
    <source>
        <dbReference type="Proteomes" id="UP000594260"/>
    </source>
</evidence>
<dbReference type="EnsemblMetazoa" id="XM_022798317">
    <property type="protein sequence ID" value="XP_022654052"/>
    <property type="gene ID" value="LOC111247426"/>
</dbReference>
<evidence type="ECO:0000313" key="6">
    <source>
        <dbReference type="EnsemblMetazoa" id="XP_022654052"/>
    </source>
</evidence>
<dbReference type="GeneID" id="111247426"/>
<comment type="subcellular location">
    <subcellularLocation>
        <location evidence="1">Secreted</location>
    </subcellularLocation>
</comment>
<feature type="compositionally biased region" description="Polar residues" evidence="4">
    <location>
        <begin position="466"/>
        <end position="488"/>
    </location>
</feature>
<keyword evidence="3" id="KW-0732">Signal</keyword>
<keyword evidence="2" id="KW-0964">Secreted</keyword>
<dbReference type="Proteomes" id="UP000594260">
    <property type="component" value="Unplaced"/>
</dbReference>
<dbReference type="AlphaFoldDB" id="A0A7M7JM62"/>
<dbReference type="SUPFAM" id="SSF57603">
    <property type="entry name" value="FnI-like domain"/>
    <property type="match status" value="2"/>
</dbReference>
<dbReference type="InterPro" id="IPR052424">
    <property type="entry name" value="Kielin_Chordin-BMP_Reg"/>
</dbReference>
<dbReference type="PANTHER" id="PTHR46698:SF3">
    <property type="entry name" value="TENECTIN ISOFORM 1-RELATED"/>
    <property type="match status" value="1"/>
</dbReference>
<sequence>MALGEASDPIYLIIQPLTKCRRSSTLAVLVFVLVNIFLNPHTVSARSIALTKRAAFYIANGTVCNVDGVIYQNNEKIPTDNPCEVCYCRPPGFACVLKDCELKPHCKAVRREGQCCPDYHCDGCEHDGQFFSDGQVIPNTGSPCYTCYCQGSSISCSLVSCSFRNDCAARYNPGECCPRYEHCPPKDVNTTETLQPARLPTTLFQSRLAKFKSRTTFKAQLPGAPVGTSGQILIHHNGLEFVPTSPPPVRPTLYFTGFTTPERENEIDNNNNNNNSQSSVGTIRQFTLSGRVPLFSNTAPDDGHNHNEGTLTSHISGGDLDITGRPQAITAIPRITTETPASTTIQIPTSLEPSAHTAVDKISVRVDGHENETSGSGNLHHRRTTNTLQPEMTVSTITTTAVTTLTTMPPAPSTPSVTTTATTPTTTTLTTTTSTTSSPVNTTSTTPTRISTTTMKTTAPLRPSEPVTSVATPLTSKQQESNSDSSLGNPLKTVDVPEENIHRIDDVTHKLTAVTKSIYNKASSASPGTIEDWELEEFRRAVELLETHYRNFYGRAQNLPAGAATHANANKIPPTPSNLRRRDSLPILDQDMIDALFTDENPPAQVSQKPATTPIAQTTSRPPKGPQLKTSDGLEDLIIPEQMPLLGPGDTELRSEISKNTTEKDIEQFLRATLEEDDQRRKAIAIEGPGQSINGSANGAGSPTESSAEKPVQTISTEVTTSHPSTELPPLGSSNETTTPTVLDGDETFHELMQPSIVAAVGVSRALEAKGDGANVARKVALPSPHHFILRSDDDVPDRLSGQTSSSVQASCNLTGQLAGLLDTLSRTSRSHDPVLDFLKRAIRSHAIMHPDDVRTFMKAKESNSQPVYQANTLPKASDKAHFLPNVDDIDGITQR</sequence>
<evidence type="ECO:0000256" key="4">
    <source>
        <dbReference type="SAM" id="MobiDB-lite"/>
    </source>
</evidence>
<evidence type="ECO:0000259" key="5">
    <source>
        <dbReference type="PROSITE" id="PS50184"/>
    </source>
</evidence>
<dbReference type="GO" id="GO:0005576">
    <property type="term" value="C:extracellular region"/>
    <property type="evidence" value="ECO:0007669"/>
    <property type="project" value="UniProtKB-SubCell"/>
</dbReference>
<evidence type="ECO:0000256" key="3">
    <source>
        <dbReference type="ARBA" id="ARBA00022729"/>
    </source>
</evidence>
<dbReference type="InterPro" id="IPR001007">
    <property type="entry name" value="VWF_dom"/>
</dbReference>
<feature type="domain" description="VWFC" evidence="5">
    <location>
        <begin position="62"/>
        <end position="122"/>
    </location>
</feature>
<reference evidence="6" key="1">
    <citation type="submission" date="2021-01" db="UniProtKB">
        <authorList>
            <consortium name="EnsemblMetazoa"/>
        </authorList>
    </citation>
    <scope>IDENTIFICATION</scope>
</reference>
<dbReference type="OrthoDB" id="6236007at2759"/>
<accession>A0A7M7JM62</accession>
<dbReference type="PANTHER" id="PTHR46698">
    <property type="entry name" value="CROSSVEINLESS 2"/>
    <property type="match status" value="1"/>
</dbReference>